<evidence type="ECO:0000313" key="2">
    <source>
        <dbReference type="EMBL" id="PPR03406.1"/>
    </source>
</evidence>
<sequence>MSGEDGGEEEGEFFGRLRRVDVVSVAQPQPSIPGVDGHDPVLGLLPDEIDNEDEEEEDEEEKEQRRQAALRLQAFCSSLKLKSVVGEKRVVKDKSQALSKAKAKGMGMGGRIPVRSVSFHDFGTGTVSSGGVGVGGEDGDEDVVGVDGASNAGTTTTTMKGRPRGSSVACFVTGDLVDDPLEMEMDDGEFEEERRGVEEERERMKVGMRKGRAMTLH</sequence>
<dbReference type="EMBL" id="NHTK01001068">
    <property type="protein sequence ID" value="PPR03406.1"/>
    <property type="molecule type" value="Genomic_DNA"/>
</dbReference>
<organism evidence="2 3">
    <name type="scientific">Panaeolus cyanescens</name>
    <dbReference type="NCBI Taxonomy" id="181874"/>
    <lineage>
        <taxon>Eukaryota</taxon>
        <taxon>Fungi</taxon>
        <taxon>Dikarya</taxon>
        <taxon>Basidiomycota</taxon>
        <taxon>Agaricomycotina</taxon>
        <taxon>Agaricomycetes</taxon>
        <taxon>Agaricomycetidae</taxon>
        <taxon>Agaricales</taxon>
        <taxon>Agaricineae</taxon>
        <taxon>Galeropsidaceae</taxon>
        <taxon>Panaeolus</taxon>
    </lineage>
</organism>
<comment type="caution">
    <text evidence="2">The sequence shown here is derived from an EMBL/GenBank/DDBJ whole genome shotgun (WGS) entry which is preliminary data.</text>
</comment>
<evidence type="ECO:0000313" key="3">
    <source>
        <dbReference type="Proteomes" id="UP000284842"/>
    </source>
</evidence>
<name>A0A409YK54_9AGAR</name>
<gene>
    <name evidence="2" type="ORF">CVT24_012478</name>
</gene>
<keyword evidence="3" id="KW-1185">Reference proteome</keyword>
<accession>A0A409YK54</accession>
<dbReference type="AlphaFoldDB" id="A0A409YK54"/>
<dbReference type="Proteomes" id="UP000284842">
    <property type="component" value="Unassembled WGS sequence"/>
</dbReference>
<dbReference type="InParanoid" id="A0A409YK54"/>
<proteinExistence type="predicted"/>
<reference evidence="2 3" key="1">
    <citation type="journal article" date="2018" name="Evol. Lett.">
        <title>Horizontal gene cluster transfer increased hallucinogenic mushroom diversity.</title>
        <authorList>
            <person name="Reynolds H.T."/>
            <person name="Vijayakumar V."/>
            <person name="Gluck-Thaler E."/>
            <person name="Korotkin H.B."/>
            <person name="Matheny P.B."/>
            <person name="Slot J.C."/>
        </authorList>
    </citation>
    <scope>NUCLEOTIDE SEQUENCE [LARGE SCALE GENOMIC DNA]</scope>
    <source>
        <strain evidence="2 3">2629</strain>
    </source>
</reference>
<feature type="region of interest" description="Disordered" evidence="1">
    <location>
        <begin position="185"/>
        <end position="217"/>
    </location>
</feature>
<feature type="compositionally biased region" description="Basic residues" evidence="1">
    <location>
        <begin position="206"/>
        <end position="217"/>
    </location>
</feature>
<protein>
    <submittedName>
        <fullName evidence="2">Uncharacterized protein</fullName>
    </submittedName>
</protein>
<feature type="compositionally biased region" description="Acidic residues" evidence="1">
    <location>
        <begin position="47"/>
        <end position="61"/>
    </location>
</feature>
<feature type="compositionally biased region" description="Basic and acidic residues" evidence="1">
    <location>
        <begin position="192"/>
        <end position="205"/>
    </location>
</feature>
<feature type="region of interest" description="Disordered" evidence="1">
    <location>
        <begin position="28"/>
        <end position="66"/>
    </location>
</feature>
<evidence type="ECO:0000256" key="1">
    <source>
        <dbReference type="SAM" id="MobiDB-lite"/>
    </source>
</evidence>